<dbReference type="EMBL" id="CP089984">
    <property type="protein sequence ID" value="WXB19104.1"/>
    <property type="molecule type" value="Genomic_DNA"/>
</dbReference>
<dbReference type="InterPro" id="IPR011249">
    <property type="entry name" value="Metalloenz_LuxS/M16"/>
</dbReference>
<name>A0ABZ2M9A5_9BACT</name>
<organism evidence="4 5">
    <name type="scientific">Pendulispora albinea</name>
    <dbReference type="NCBI Taxonomy" id="2741071"/>
    <lineage>
        <taxon>Bacteria</taxon>
        <taxon>Pseudomonadati</taxon>
        <taxon>Myxococcota</taxon>
        <taxon>Myxococcia</taxon>
        <taxon>Myxococcales</taxon>
        <taxon>Sorangiineae</taxon>
        <taxon>Pendulisporaceae</taxon>
        <taxon>Pendulispora</taxon>
    </lineage>
</organism>
<feature type="domain" description="Peptidase M16 C-terminal" evidence="3">
    <location>
        <begin position="200"/>
        <end position="377"/>
    </location>
</feature>
<dbReference type="Pfam" id="PF05193">
    <property type="entry name" value="Peptidase_M16_C"/>
    <property type="match status" value="1"/>
</dbReference>
<keyword evidence="5" id="KW-1185">Reference proteome</keyword>
<dbReference type="InterPro" id="IPR007863">
    <property type="entry name" value="Peptidase_M16_C"/>
</dbReference>
<dbReference type="InterPro" id="IPR050361">
    <property type="entry name" value="MPP/UQCRC_Complex"/>
</dbReference>
<accession>A0ABZ2M9A5</accession>
<dbReference type="SUPFAM" id="SSF63411">
    <property type="entry name" value="LuxS/MPP-like metallohydrolase"/>
    <property type="match status" value="2"/>
</dbReference>
<gene>
    <name evidence="4" type="ORF">LZC94_17920</name>
</gene>
<sequence length="447" mass="50406">MSTARAKWIEALNASAGDGAKIAFEGSVPFGGSEVLRYRLQNGLRVRLLVDRSAPVVSYFTWFGVGSRHEKPGKTGLAHLFEHLMFNETESLKAGEFDRKLEENGAESNAATWVDWTYYYESLPADRLSLAVQLESDRMAHLVLREPQVASEKEVVANERRFRVEDDIEGLANELLYKTAYTVHPYHWPTIGWMEDIHGFTPDDCASFYRTYYAPNNALVVICGDLKERDTLAKIQKAYGGIPSSQIPLEDTQPEPPQLEERRVSLKKPTPTEKLYIGFHGPAWGDADHSHLTVLNEILFGGRASRLYRALVIDNEIVSDLRGWVATFRDPGLYEMHFTARPGKTAAAIEELLARELERVRTEPVSDDELQRAKARLELSTLQSMETISGKAEQIGLNETVLGDAAASFRRLEEYRRTQPGDVLRAARRYVVDRTRTVIHVLPEVAS</sequence>
<dbReference type="Gene3D" id="3.30.830.10">
    <property type="entry name" value="Metalloenzyme, LuxS/M16 peptidase-like"/>
    <property type="match status" value="2"/>
</dbReference>
<evidence type="ECO:0000259" key="3">
    <source>
        <dbReference type="Pfam" id="PF05193"/>
    </source>
</evidence>
<proteinExistence type="inferred from homology"/>
<evidence type="ECO:0000256" key="1">
    <source>
        <dbReference type="ARBA" id="ARBA00007261"/>
    </source>
</evidence>
<evidence type="ECO:0000313" key="5">
    <source>
        <dbReference type="Proteomes" id="UP001370348"/>
    </source>
</evidence>
<reference evidence="4 5" key="1">
    <citation type="submission" date="2021-12" db="EMBL/GenBank/DDBJ databases">
        <title>Discovery of the Pendulisporaceae a myxobacterial family with distinct sporulation behavior and unique specialized metabolism.</title>
        <authorList>
            <person name="Garcia R."/>
            <person name="Popoff A."/>
            <person name="Bader C.D."/>
            <person name="Loehr J."/>
            <person name="Walesch S."/>
            <person name="Walt C."/>
            <person name="Boldt J."/>
            <person name="Bunk B."/>
            <person name="Haeckl F.J.F.P.J."/>
            <person name="Gunesch A.P."/>
            <person name="Birkelbach J."/>
            <person name="Nuebel U."/>
            <person name="Pietschmann T."/>
            <person name="Bach T."/>
            <person name="Mueller R."/>
        </authorList>
    </citation>
    <scope>NUCLEOTIDE SEQUENCE [LARGE SCALE GENOMIC DNA]</scope>
    <source>
        <strain evidence="4 5">MSr11954</strain>
    </source>
</reference>
<dbReference type="Proteomes" id="UP001370348">
    <property type="component" value="Chromosome"/>
</dbReference>
<protein>
    <submittedName>
        <fullName evidence="4">Insulinase family protein</fullName>
    </submittedName>
</protein>
<dbReference type="Pfam" id="PF00675">
    <property type="entry name" value="Peptidase_M16"/>
    <property type="match status" value="1"/>
</dbReference>
<evidence type="ECO:0000259" key="2">
    <source>
        <dbReference type="Pfam" id="PF00675"/>
    </source>
</evidence>
<dbReference type="PANTHER" id="PTHR11851">
    <property type="entry name" value="METALLOPROTEASE"/>
    <property type="match status" value="1"/>
</dbReference>
<dbReference type="PANTHER" id="PTHR11851:SF49">
    <property type="entry name" value="MITOCHONDRIAL-PROCESSING PEPTIDASE SUBUNIT ALPHA"/>
    <property type="match status" value="1"/>
</dbReference>
<comment type="similarity">
    <text evidence="1">Belongs to the peptidase M16 family.</text>
</comment>
<feature type="domain" description="Peptidase M16 N-terminal" evidence="2">
    <location>
        <begin position="51"/>
        <end position="190"/>
    </location>
</feature>
<dbReference type="RefSeq" id="WP_394828727.1">
    <property type="nucleotide sequence ID" value="NZ_CP089984.1"/>
</dbReference>
<evidence type="ECO:0000313" key="4">
    <source>
        <dbReference type="EMBL" id="WXB19104.1"/>
    </source>
</evidence>
<dbReference type="InterPro" id="IPR011765">
    <property type="entry name" value="Pept_M16_N"/>
</dbReference>